<dbReference type="EMBL" id="UOGK01000337">
    <property type="protein sequence ID" value="VAX40118.1"/>
    <property type="molecule type" value="Genomic_DNA"/>
</dbReference>
<dbReference type="InterPro" id="IPR033469">
    <property type="entry name" value="CYTH-like_dom_sf"/>
</dbReference>
<evidence type="ECO:0000313" key="1">
    <source>
        <dbReference type="EMBL" id="VAX40118.1"/>
    </source>
</evidence>
<gene>
    <name evidence="1" type="ORF">MNBD_PLANCTO03-1518</name>
</gene>
<sequence>MHNVEYKAELRDMAMAKATCRAVGASHIITLEQTDTYFRVPSGRLKRRECPG</sequence>
<dbReference type="Gene3D" id="2.40.320.10">
    <property type="entry name" value="Hypothetical Protein Pfu-838710-001"/>
    <property type="match status" value="1"/>
</dbReference>
<protein>
    <recommendedName>
        <fullName evidence="2">CYTH domain-containing protein</fullName>
    </recommendedName>
</protein>
<proteinExistence type="predicted"/>
<reference evidence="1" key="1">
    <citation type="submission" date="2018-06" db="EMBL/GenBank/DDBJ databases">
        <authorList>
            <person name="Zhirakovskaya E."/>
        </authorList>
    </citation>
    <scope>NUCLEOTIDE SEQUENCE</scope>
</reference>
<organism evidence="1">
    <name type="scientific">hydrothermal vent metagenome</name>
    <dbReference type="NCBI Taxonomy" id="652676"/>
    <lineage>
        <taxon>unclassified sequences</taxon>
        <taxon>metagenomes</taxon>
        <taxon>ecological metagenomes</taxon>
    </lineage>
</organism>
<name>A0A3B1DVJ4_9ZZZZ</name>
<dbReference type="AlphaFoldDB" id="A0A3B1DVJ4"/>
<dbReference type="SUPFAM" id="SSF55154">
    <property type="entry name" value="CYTH-like phosphatases"/>
    <property type="match status" value="1"/>
</dbReference>
<evidence type="ECO:0008006" key="2">
    <source>
        <dbReference type="Google" id="ProtNLM"/>
    </source>
</evidence>
<feature type="non-terminal residue" evidence="1">
    <location>
        <position position="52"/>
    </location>
</feature>
<accession>A0A3B1DVJ4</accession>